<feature type="transmembrane region" description="Helical" evidence="1">
    <location>
        <begin position="35"/>
        <end position="56"/>
    </location>
</feature>
<accession>A0A101UXY0</accession>
<organism evidence="2 3">
    <name type="scientific">Streptomyces dysideae</name>
    <dbReference type="NCBI Taxonomy" id="909626"/>
    <lineage>
        <taxon>Bacteria</taxon>
        <taxon>Bacillati</taxon>
        <taxon>Actinomycetota</taxon>
        <taxon>Actinomycetes</taxon>
        <taxon>Kitasatosporales</taxon>
        <taxon>Streptomycetaceae</taxon>
        <taxon>Streptomyces</taxon>
    </lineage>
</organism>
<keyword evidence="1" id="KW-0472">Membrane</keyword>
<comment type="caution">
    <text evidence="2">The sequence shown here is derived from an EMBL/GenBank/DDBJ whole genome shotgun (WGS) entry which is preliminary data.</text>
</comment>
<name>A0A101UXY0_9ACTN</name>
<dbReference type="EMBL" id="LMXB01000058">
    <property type="protein sequence ID" value="KUO18821.1"/>
    <property type="molecule type" value="Genomic_DNA"/>
</dbReference>
<evidence type="ECO:0000313" key="3">
    <source>
        <dbReference type="Proteomes" id="UP000053260"/>
    </source>
</evidence>
<evidence type="ECO:0000256" key="1">
    <source>
        <dbReference type="SAM" id="Phobius"/>
    </source>
</evidence>
<feature type="transmembrane region" description="Helical" evidence="1">
    <location>
        <begin position="12"/>
        <end position="29"/>
    </location>
</feature>
<keyword evidence="1" id="KW-0812">Transmembrane</keyword>
<evidence type="ECO:0000313" key="2">
    <source>
        <dbReference type="EMBL" id="KUO18821.1"/>
    </source>
</evidence>
<gene>
    <name evidence="2" type="ORF">AQJ91_23450</name>
</gene>
<keyword evidence="3" id="KW-1185">Reference proteome</keyword>
<sequence>MIPGPRWETRALRALVLLLLSAYCIRWAYELVRPVVPFLIAAAVVAAVVGIARLVYRRRYW</sequence>
<reference evidence="2 3" key="1">
    <citation type="submission" date="2015-10" db="EMBL/GenBank/DDBJ databases">
        <title>Draft genome sequence of Streptomyces sp. RV15, isolated from a marine sponge.</title>
        <authorList>
            <person name="Ruckert C."/>
            <person name="Abdelmohsen U.R."/>
            <person name="Winkler A."/>
            <person name="Hentschel U."/>
            <person name="Kalinowski J."/>
            <person name="Kampfer P."/>
            <person name="Glaeser S."/>
        </authorList>
    </citation>
    <scope>NUCLEOTIDE SEQUENCE [LARGE SCALE GENOMIC DNA]</scope>
    <source>
        <strain evidence="2 3">RV15</strain>
    </source>
</reference>
<dbReference type="AlphaFoldDB" id="A0A101UXY0"/>
<dbReference type="Proteomes" id="UP000053260">
    <property type="component" value="Unassembled WGS sequence"/>
</dbReference>
<proteinExistence type="predicted"/>
<protein>
    <submittedName>
        <fullName evidence="2">Uncharacterized protein</fullName>
    </submittedName>
</protein>
<keyword evidence="1" id="KW-1133">Transmembrane helix</keyword>
<dbReference type="STRING" id="909626.AQJ91_23450"/>